<evidence type="ECO:0000259" key="7">
    <source>
        <dbReference type="Pfam" id="PF20684"/>
    </source>
</evidence>
<keyword evidence="9" id="KW-1185">Reference proteome</keyword>
<dbReference type="RefSeq" id="XP_033377423.1">
    <property type="nucleotide sequence ID" value="XM_033532527.1"/>
</dbReference>
<dbReference type="EMBL" id="ML978080">
    <property type="protein sequence ID" value="KAF2009084.1"/>
    <property type="molecule type" value="Genomic_DNA"/>
</dbReference>
<dbReference type="GeneID" id="54289924"/>
<feature type="transmembrane region" description="Helical" evidence="6">
    <location>
        <begin position="42"/>
        <end position="59"/>
    </location>
</feature>
<gene>
    <name evidence="8" type="ORF">BU24DRAFT_468476</name>
</gene>
<comment type="similarity">
    <text evidence="5">Belongs to the SAT4 family.</text>
</comment>
<comment type="subcellular location">
    <subcellularLocation>
        <location evidence="1">Membrane</location>
        <topology evidence="1">Multi-pass membrane protein</topology>
    </subcellularLocation>
</comment>
<dbReference type="PANTHER" id="PTHR33048">
    <property type="entry name" value="PTH11-LIKE INTEGRAL MEMBRANE PROTEIN (AFU_ORTHOLOGUE AFUA_5G11245)"/>
    <property type="match status" value="1"/>
</dbReference>
<feature type="transmembrane region" description="Helical" evidence="6">
    <location>
        <begin position="91"/>
        <end position="112"/>
    </location>
</feature>
<evidence type="ECO:0000256" key="3">
    <source>
        <dbReference type="ARBA" id="ARBA00022989"/>
    </source>
</evidence>
<keyword evidence="3 6" id="KW-1133">Transmembrane helix</keyword>
<organism evidence="8 9">
    <name type="scientific">Aaosphaeria arxii CBS 175.79</name>
    <dbReference type="NCBI Taxonomy" id="1450172"/>
    <lineage>
        <taxon>Eukaryota</taxon>
        <taxon>Fungi</taxon>
        <taxon>Dikarya</taxon>
        <taxon>Ascomycota</taxon>
        <taxon>Pezizomycotina</taxon>
        <taxon>Dothideomycetes</taxon>
        <taxon>Pleosporomycetidae</taxon>
        <taxon>Pleosporales</taxon>
        <taxon>Pleosporales incertae sedis</taxon>
        <taxon>Aaosphaeria</taxon>
    </lineage>
</organism>
<evidence type="ECO:0000313" key="9">
    <source>
        <dbReference type="Proteomes" id="UP000799778"/>
    </source>
</evidence>
<feature type="transmembrane region" description="Helical" evidence="6">
    <location>
        <begin position="201"/>
        <end position="220"/>
    </location>
</feature>
<proteinExistence type="inferred from homology"/>
<accession>A0A6A5X8K1</accession>
<dbReference type="PANTHER" id="PTHR33048:SF42">
    <property type="entry name" value="INTEGRAL MEMBRANE PROTEIN"/>
    <property type="match status" value="1"/>
</dbReference>
<dbReference type="OrthoDB" id="3934549at2759"/>
<evidence type="ECO:0000256" key="6">
    <source>
        <dbReference type="SAM" id="Phobius"/>
    </source>
</evidence>
<evidence type="ECO:0000313" key="8">
    <source>
        <dbReference type="EMBL" id="KAF2009084.1"/>
    </source>
</evidence>
<dbReference type="Pfam" id="PF20684">
    <property type="entry name" value="Fung_rhodopsin"/>
    <property type="match status" value="1"/>
</dbReference>
<keyword evidence="4 6" id="KW-0472">Membrane</keyword>
<evidence type="ECO:0000256" key="4">
    <source>
        <dbReference type="ARBA" id="ARBA00023136"/>
    </source>
</evidence>
<reference evidence="8" key="1">
    <citation type="journal article" date="2020" name="Stud. Mycol.">
        <title>101 Dothideomycetes genomes: a test case for predicting lifestyles and emergence of pathogens.</title>
        <authorList>
            <person name="Haridas S."/>
            <person name="Albert R."/>
            <person name="Binder M."/>
            <person name="Bloem J."/>
            <person name="Labutti K."/>
            <person name="Salamov A."/>
            <person name="Andreopoulos B."/>
            <person name="Baker S."/>
            <person name="Barry K."/>
            <person name="Bills G."/>
            <person name="Bluhm B."/>
            <person name="Cannon C."/>
            <person name="Castanera R."/>
            <person name="Culley D."/>
            <person name="Daum C."/>
            <person name="Ezra D."/>
            <person name="Gonzalez J."/>
            <person name="Henrissat B."/>
            <person name="Kuo A."/>
            <person name="Liang C."/>
            <person name="Lipzen A."/>
            <person name="Lutzoni F."/>
            <person name="Magnuson J."/>
            <person name="Mondo S."/>
            <person name="Nolan M."/>
            <person name="Ohm R."/>
            <person name="Pangilinan J."/>
            <person name="Park H.-J."/>
            <person name="Ramirez L."/>
            <person name="Alfaro M."/>
            <person name="Sun H."/>
            <person name="Tritt A."/>
            <person name="Yoshinaga Y."/>
            <person name="Zwiers L.-H."/>
            <person name="Turgeon B."/>
            <person name="Goodwin S."/>
            <person name="Spatafora J."/>
            <person name="Crous P."/>
            <person name="Grigoriev I."/>
        </authorList>
    </citation>
    <scope>NUCLEOTIDE SEQUENCE</scope>
    <source>
        <strain evidence="8">CBS 175.79</strain>
    </source>
</reference>
<evidence type="ECO:0000256" key="2">
    <source>
        <dbReference type="ARBA" id="ARBA00022692"/>
    </source>
</evidence>
<dbReference type="InterPro" id="IPR052337">
    <property type="entry name" value="SAT4-like"/>
</dbReference>
<feature type="transmembrane region" description="Helical" evidence="6">
    <location>
        <begin position="119"/>
        <end position="141"/>
    </location>
</feature>
<feature type="transmembrane region" description="Helical" evidence="6">
    <location>
        <begin position="240"/>
        <end position="264"/>
    </location>
</feature>
<feature type="transmembrane region" description="Helical" evidence="6">
    <location>
        <begin position="169"/>
        <end position="189"/>
    </location>
</feature>
<dbReference type="InterPro" id="IPR049326">
    <property type="entry name" value="Rhodopsin_dom_fungi"/>
</dbReference>
<dbReference type="AlphaFoldDB" id="A0A6A5X8K1"/>
<dbReference type="GO" id="GO:0016020">
    <property type="term" value="C:membrane"/>
    <property type="evidence" value="ECO:0007669"/>
    <property type="project" value="UniProtKB-SubCell"/>
</dbReference>
<dbReference type="Proteomes" id="UP000799778">
    <property type="component" value="Unassembled WGS sequence"/>
</dbReference>
<evidence type="ECO:0000256" key="1">
    <source>
        <dbReference type="ARBA" id="ARBA00004141"/>
    </source>
</evidence>
<keyword evidence="2 6" id="KW-0812">Transmembrane</keyword>
<protein>
    <recommendedName>
        <fullName evidence="7">Rhodopsin domain-containing protein</fullName>
    </recommendedName>
</protein>
<feature type="transmembrane region" description="Helical" evidence="6">
    <location>
        <begin position="6"/>
        <end position="30"/>
    </location>
</feature>
<evidence type="ECO:0000256" key="5">
    <source>
        <dbReference type="ARBA" id="ARBA00038359"/>
    </source>
</evidence>
<feature type="domain" description="Rhodopsin" evidence="7">
    <location>
        <begin position="26"/>
        <end position="265"/>
    </location>
</feature>
<name>A0A6A5X8K1_9PLEO</name>
<sequence length="383" mass="42112">MAESNGPVLVISLWVMTGVTLGFIALRFFCKSVYSRQLKVDDAILLLAWTLTLIYSALVTKSVSYGLGKHRADIDDDNIPHMFKYMYLSEAFTLLAIPISKTSFAITLLRLVSSRWQKYFICFVIITMNVAMWLTAILLFLQCRPIAKNWDKDLEGSCWKSEVQDRYSIFAGVYSAVLDFILAAFPFLIIRTLKINLSEKIGVTVCMSLGVLAGIAAAVKTSYLPGTGNFTDMPYQIADLLIWSNAESAVTIMAASIPFFRVLFRNVGASWRGEGKSGATMTTGRGYGRNKGRGSYRLGSLGSAGDVGGDDVGGDDGRKAGVRVGIALSDDTSEREDGITFVEDYDEVRKAHVRGADVAKTRSLQDEESSIGYVVHERPGIRF</sequence>